<organism evidence="6 7">
    <name type="scientific">candidate division WWE3 bacterium</name>
    <dbReference type="NCBI Taxonomy" id="2053526"/>
    <lineage>
        <taxon>Bacteria</taxon>
        <taxon>Katanobacteria</taxon>
    </lineage>
</organism>
<protein>
    <submittedName>
        <fullName evidence="6">CvpA family protein</fullName>
    </submittedName>
</protein>
<evidence type="ECO:0000256" key="4">
    <source>
        <dbReference type="ARBA" id="ARBA00023136"/>
    </source>
</evidence>
<comment type="subcellular location">
    <subcellularLocation>
        <location evidence="1">Membrane</location>
        <topology evidence="1">Multi-pass membrane protein</topology>
    </subcellularLocation>
</comment>
<proteinExistence type="predicted"/>
<dbReference type="PANTHER" id="PTHR37306:SF1">
    <property type="entry name" value="COLICIN V PRODUCTION PROTEIN"/>
    <property type="match status" value="1"/>
</dbReference>
<dbReference type="EMBL" id="JABTTY010000001">
    <property type="protein sequence ID" value="MBE7525705.1"/>
    <property type="molecule type" value="Genomic_DNA"/>
</dbReference>
<evidence type="ECO:0000256" key="3">
    <source>
        <dbReference type="ARBA" id="ARBA00022989"/>
    </source>
</evidence>
<dbReference type="GO" id="GO:0009403">
    <property type="term" value="P:toxin biosynthetic process"/>
    <property type="evidence" value="ECO:0007669"/>
    <property type="project" value="InterPro"/>
</dbReference>
<dbReference type="PANTHER" id="PTHR37306">
    <property type="entry name" value="COLICIN V PRODUCTION PROTEIN"/>
    <property type="match status" value="1"/>
</dbReference>
<dbReference type="InterPro" id="IPR003825">
    <property type="entry name" value="Colicin-V_CvpA"/>
</dbReference>
<evidence type="ECO:0000256" key="2">
    <source>
        <dbReference type="ARBA" id="ARBA00022692"/>
    </source>
</evidence>
<reference evidence="6" key="1">
    <citation type="submission" date="2020-05" db="EMBL/GenBank/DDBJ databases">
        <title>High-Quality Genomes of Partial-Nitritation/Anammox System by Hierarchical Clustering Based Hybrid Assembly.</title>
        <authorList>
            <person name="Liu L."/>
            <person name="Wang Y."/>
            <person name="Che Y."/>
            <person name="Chen Y."/>
            <person name="Xia Y."/>
            <person name="Luo R."/>
            <person name="Cheng S.H."/>
            <person name="Zheng C."/>
            <person name="Zhang T."/>
        </authorList>
    </citation>
    <scope>NUCLEOTIDE SEQUENCE</scope>
    <source>
        <strain evidence="6">H1_PAT1</strain>
    </source>
</reference>
<dbReference type="Proteomes" id="UP000710385">
    <property type="component" value="Unassembled WGS sequence"/>
</dbReference>
<keyword evidence="4 5" id="KW-0472">Membrane</keyword>
<evidence type="ECO:0000313" key="6">
    <source>
        <dbReference type="EMBL" id="MBE7525705.1"/>
    </source>
</evidence>
<accession>A0A928TVK6</accession>
<dbReference type="AlphaFoldDB" id="A0A928TVK6"/>
<evidence type="ECO:0000256" key="5">
    <source>
        <dbReference type="SAM" id="Phobius"/>
    </source>
</evidence>
<feature type="transmembrane region" description="Helical" evidence="5">
    <location>
        <begin position="63"/>
        <end position="83"/>
    </location>
</feature>
<dbReference type="GO" id="GO:0016020">
    <property type="term" value="C:membrane"/>
    <property type="evidence" value="ECO:0007669"/>
    <property type="project" value="UniProtKB-SubCell"/>
</dbReference>
<sequence>MLILEILVLIVLIAFIANGYRSGAIETLGRVVGAVVGFIVARAYSGALSYVLASFLPEQWADIAAFIAIFFLVDQAIGMLFRLAERVLKILTRLPILKQLNEYLGAIFGFFEGVVIIGGISWVLKQSGGIEGTQVLNQLRVVDYIDTVFEKVIVKLL</sequence>
<evidence type="ECO:0000256" key="1">
    <source>
        <dbReference type="ARBA" id="ARBA00004141"/>
    </source>
</evidence>
<name>A0A928TVK6_UNCKA</name>
<dbReference type="Pfam" id="PF02674">
    <property type="entry name" value="Colicin_V"/>
    <property type="match status" value="1"/>
</dbReference>
<keyword evidence="2 5" id="KW-0812">Transmembrane</keyword>
<feature type="transmembrane region" description="Helical" evidence="5">
    <location>
        <begin position="31"/>
        <end position="56"/>
    </location>
</feature>
<evidence type="ECO:0000313" key="7">
    <source>
        <dbReference type="Proteomes" id="UP000710385"/>
    </source>
</evidence>
<gene>
    <name evidence="6" type="ORF">HS096_04960</name>
</gene>
<comment type="caution">
    <text evidence="6">The sequence shown here is derived from an EMBL/GenBank/DDBJ whole genome shotgun (WGS) entry which is preliminary data.</text>
</comment>
<keyword evidence="3 5" id="KW-1133">Transmembrane helix</keyword>
<feature type="transmembrane region" description="Helical" evidence="5">
    <location>
        <begin position="103"/>
        <end position="124"/>
    </location>
</feature>